<dbReference type="EMBL" id="JBHMEP010000002">
    <property type="protein sequence ID" value="MFB9135589.1"/>
    <property type="molecule type" value="Genomic_DNA"/>
</dbReference>
<dbReference type="Gene3D" id="3.30.450.20">
    <property type="entry name" value="PAS domain"/>
    <property type="match status" value="1"/>
</dbReference>
<comment type="caution">
    <text evidence="7">The sequence shown here is derived from an EMBL/GenBank/DDBJ whole genome shotgun (WGS) entry which is preliminary data.</text>
</comment>
<sequence>MTRQTTRNKTYQPDANLISTTDPQSRITYANQDFCDIAEYTPEELQGELHNIVRHQDMPKAAFSQLWQYLGQGKSWMGLVKNQCKDRGRHYWVSAFVTPIRDASGKVVEYQSVRSKPTEQQTERALALYQKLQSGKTLRHWRLSLHKSVAGLSAILLMGSGVEWVLAPTILSTTLTVASACLLAVVYYQGRRYQSIRQLAEQAYSNPLMEKPYTDHFDDYSPLQLALIMRNAELRAITARATETSGQILSSAEQEFTNIQTIGSSIDRQCRATQSVATAVEELTHSIQDVASSAADAHQLTQQATDKSAQGSQSLAQTHQAITHLVESLAQSQQIVESLEVETQHVRQVLTVISQISEQTNLLALNAAIEAARAGEQGRGFAVVADEVRQLAEKTHHSADEIQTMLSQFQETVSLASNSMQQGIELSQQCQLRADNTAEVLADIEVKLNQVSDNSHQIATAVEQQASVTREINSNVANIQALANDTSTHSQSSVQRTKQLVDSIEALKRLMAQFMG</sequence>
<dbReference type="Pfam" id="PF08447">
    <property type="entry name" value="PAS_3"/>
    <property type="match status" value="1"/>
</dbReference>
<dbReference type="SUPFAM" id="SSF58104">
    <property type="entry name" value="Methyl-accepting chemotaxis protein (MCP) signaling domain"/>
    <property type="match status" value="1"/>
</dbReference>
<dbReference type="Proteomes" id="UP001589645">
    <property type="component" value="Unassembled WGS sequence"/>
</dbReference>
<dbReference type="InterPro" id="IPR035965">
    <property type="entry name" value="PAS-like_dom_sf"/>
</dbReference>
<feature type="domain" description="Methyl-accepting transducer" evidence="6">
    <location>
        <begin position="244"/>
        <end position="480"/>
    </location>
</feature>
<dbReference type="InterPro" id="IPR004090">
    <property type="entry name" value="Chemotax_Me-accpt_rcpt"/>
</dbReference>
<dbReference type="SMART" id="SM00091">
    <property type="entry name" value="PAS"/>
    <property type="match status" value="1"/>
</dbReference>
<keyword evidence="2 4" id="KW-0807">Transducer</keyword>
<evidence type="ECO:0000313" key="8">
    <source>
        <dbReference type="Proteomes" id="UP001589645"/>
    </source>
</evidence>
<evidence type="ECO:0000256" key="1">
    <source>
        <dbReference type="ARBA" id="ARBA00004370"/>
    </source>
</evidence>
<dbReference type="SMART" id="SM00283">
    <property type="entry name" value="MA"/>
    <property type="match status" value="1"/>
</dbReference>
<dbReference type="PRINTS" id="PR00260">
    <property type="entry name" value="CHEMTRNSDUCR"/>
</dbReference>
<keyword evidence="8" id="KW-1185">Reference proteome</keyword>
<dbReference type="CDD" id="cd11386">
    <property type="entry name" value="MCP_signal"/>
    <property type="match status" value="1"/>
</dbReference>
<evidence type="ECO:0000256" key="4">
    <source>
        <dbReference type="PROSITE-ProRule" id="PRU00284"/>
    </source>
</evidence>
<comment type="similarity">
    <text evidence="3">Belongs to the methyl-accepting chemotaxis (MCP) protein family.</text>
</comment>
<dbReference type="InterPro" id="IPR013655">
    <property type="entry name" value="PAS_fold_3"/>
</dbReference>
<evidence type="ECO:0000256" key="2">
    <source>
        <dbReference type="ARBA" id="ARBA00023224"/>
    </source>
</evidence>
<dbReference type="InterPro" id="IPR000014">
    <property type="entry name" value="PAS"/>
</dbReference>
<dbReference type="NCBIfam" id="TIGR00229">
    <property type="entry name" value="sensory_box"/>
    <property type="match status" value="1"/>
</dbReference>
<name>A0ABV5HMW8_9VIBR</name>
<dbReference type="InterPro" id="IPR004089">
    <property type="entry name" value="MCPsignal_dom"/>
</dbReference>
<protein>
    <submittedName>
        <fullName evidence="7">Methyl-accepting chemotaxis protein</fullName>
    </submittedName>
</protein>
<dbReference type="PROSITE" id="PS50111">
    <property type="entry name" value="CHEMOTAXIS_TRANSDUC_2"/>
    <property type="match status" value="1"/>
</dbReference>
<accession>A0ABV5HMW8</accession>
<evidence type="ECO:0000256" key="3">
    <source>
        <dbReference type="ARBA" id="ARBA00029447"/>
    </source>
</evidence>
<feature type="transmembrane region" description="Helical" evidence="5">
    <location>
        <begin position="165"/>
        <end position="188"/>
    </location>
</feature>
<feature type="transmembrane region" description="Helical" evidence="5">
    <location>
        <begin position="141"/>
        <end position="159"/>
    </location>
</feature>
<keyword evidence="5" id="KW-0812">Transmembrane</keyword>
<dbReference type="RefSeq" id="WP_390192707.1">
    <property type="nucleotide sequence ID" value="NZ_JBHMEP010000002.1"/>
</dbReference>
<keyword evidence="5" id="KW-1133">Transmembrane helix</keyword>
<dbReference type="Pfam" id="PF00015">
    <property type="entry name" value="MCPsignal"/>
    <property type="match status" value="1"/>
</dbReference>
<evidence type="ECO:0000313" key="7">
    <source>
        <dbReference type="EMBL" id="MFB9135589.1"/>
    </source>
</evidence>
<comment type="subcellular location">
    <subcellularLocation>
        <location evidence="1">Membrane</location>
    </subcellularLocation>
</comment>
<organism evidence="7 8">
    <name type="scientific">Vibrio olivae</name>
    <dbReference type="NCBI Taxonomy" id="1243002"/>
    <lineage>
        <taxon>Bacteria</taxon>
        <taxon>Pseudomonadati</taxon>
        <taxon>Pseudomonadota</taxon>
        <taxon>Gammaproteobacteria</taxon>
        <taxon>Vibrionales</taxon>
        <taxon>Vibrionaceae</taxon>
        <taxon>Vibrio</taxon>
    </lineage>
</organism>
<evidence type="ECO:0000259" key="6">
    <source>
        <dbReference type="PROSITE" id="PS50111"/>
    </source>
</evidence>
<dbReference type="PANTHER" id="PTHR32089:SF112">
    <property type="entry name" value="LYSOZYME-LIKE PROTEIN-RELATED"/>
    <property type="match status" value="1"/>
</dbReference>
<reference evidence="7 8" key="1">
    <citation type="submission" date="2024-09" db="EMBL/GenBank/DDBJ databases">
        <authorList>
            <person name="Sun Q."/>
            <person name="Mori K."/>
        </authorList>
    </citation>
    <scope>NUCLEOTIDE SEQUENCE [LARGE SCALE GENOMIC DNA]</scope>
    <source>
        <strain evidence="7 8">CECT 8064</strain>
    </source>
</reference>
<proteinExistence type="inferred from homology"/>
<gene>
    <name evidence="7" type="ORF">ACFFUV_11515</name>
</gene>
<keyword evidence="5" id="KW-0472">Membrane</keyword>
<evidence type="ECO:0000256" key="5">
    <source>
        <dbReference type="SAM" id="Phobius"/>
    </source>
</evidence>
<dbReference type="PANTHER" id="PTHR32089">
    <property type="entry name" value="METHYL-ACCEPTING CHEMOTAXIS PROTEIN MCPB"/>
    <property type="match status" value="1"/>
</dbReference>
<dbReference type="SUPFAM" id="SSF55785">
    <property type="entry name" value="PYP-like sensor domain (PAS domain)"/>
    <property type="match status" value="1"/>
</dbReference>
<dbReference type="Gene3D" id="1.10.287.950">
    <property type="entry name" value="Methyl-accepting chemotaxis protein"/>
    <property type="match status" value="1"/>
</dbReference>
<dbReference type="CDD" id="cd00130">
    <property type="entry name" value="PAS"/>
    <property type="match status" value="1"/>
</dbReference>